<proteinExistence type="predicted"/>
<dbReference type="Gene3D" id="3.90.190.10">
    <property type="entry name" value="Protein tyrosine phosphatase superfamily"/>
    <property type="match status" value="1"/>
</dbReference>
<comment type="caution">
    <text evidence="1">The sequence shown here is derived from an EMBL/GenBank/DDBJ whole genome shotgun (WGS) entry which is preliminary data.</text>
</comment>
<evidence type="ECO:0000313" key="2">
    <source>
        <dbReference type="Proteomes" id="UP000186817"/>
    </source>
</evidence>
<protein>
    <submittedName>
        <fullName evidence="1">Uncharacterized protein</fullName>
    </submittedName>
</protein>
<dbReference type="Proteomes" id="UP000186817">
    <property type="component" value="Unassembled WGS sequence"/>
</dbReference>
<dbReference type="InterPro" id="IPR029021">
    <property type="entry name" value="Prot-tyrosine_phosphatase-like"/>
</dbReference>
<keyword evidence="2" id="KW-1185">Reference proteome</keyword>
<name>A0A1Q9DZW3_SYMMI</name>
<evidence type="ECO:0000313" key="1">
    <source>
        <dbReference type="EMBL" id="OLQ00718.1"/>
    </source>
</evidence>
<dbReference type="AlphaFoldDB" id="A0A1Q9DZW3"/>
<accession>A0A1Q9DZW3</accession>
<dbReference type="EMBL" id="LSRX01000318">
    <property type="protein sequence ID" value="OLQ00718.1"/>
    <property type="molecule type" value="Genomic_DNA"/>
</dbReference>
<sequence length="132" mass="14538">MDGDAELDQWLEHIKSLQRMSRGQCSEVPSRIAEWLYLGGHLGSDDSWQRWFQTDGRAVTHIVNCAAGEVRYPTPEHVSVLNLNAKDNATYVALSGKAGTEGAFTLPLSAPPARPFHERKTSQLSDPLCCTA</sequence>
<organism evidence="1 2">
    <name type="scientific">Symbiodinium microadriaticum</name>
    <name type="common">Dinoflagellate</name>
    <name type="synonym">Zooxanthella microadriatica</name>
    <dbReference type="NCBI Taxonomy" id="2951"/>
    <lineage>
        <taxon>Eukaryota</taxon>
        <taxon>Sar</taxon>
        <taxon>Alveolata</taxon>
        <taxon>Dinophyceae</taxon>
        <taxon>Suessiales</taxon>
        <taxon>Symbiodiniaceae</taxon>
        <taxon>Symbiodinium</taxon>
    </lineage>
</organism>
<gene>
    <name evidence="1" type="ORF">AK812_SmicGene16587</name>
</gene>
<reference evidence="1 2" key="1">
    <citation type="submission" date="2016-02" db="EMBL/GenBank/DDBJ databases">
        <title>Genome analysis of coral dinoflagellate symbionts highlights evolutionary adaptations to a symbiotic lifestyle.</title>
        <authorList>
            <person name="Aranda M."/>
            <person name="Li Y."/>
            <person name="Liew Y.J."/>
            <person name="Baumgarten S."/>
            <person name="Simakov O."/>
            <person name="Wilson M."/>
            <person name="Piel J."/>
            <person name="Ashoor H."/>
            <person name="Bougouffa S."/>
            <person name="Bajic V.B."/>
            <person name="Ryu T."/>
            <person name="Ravasi T."/>
            <person name="Bayer T."/>
            <person name="Micklem G."/>
            <person name="Kim H."/>
            <person name="Bhak J."/>
            <person name="Lajeunesse T.C."/>
            <person name="Voolstra C.R."/>
        </authorList>
    </citation>
    <scope>NUCLEOTIDE SEQUENCE [LARGE SCALE GENOMIC DNA]</scope>
    <source>
        <strain evidence="1 2">CCMP2467</strain>
    </source>
</reference>